<dbReference type="PROSITE" id="PS50011">
    <property type="entry name" value="PROTEIN_KINASE_DOM"/>
    <property type="match status" value="1"/>
</dbReference>
<evidence type="ECO:0000256" key="15">
    <source>
        <dbReference type="SAM" id="MobiDB-lite"/>
    </source>
</evidence>
<evidence type="ECO:0000259" key="17">
    <source>
        <dbReference type="PROSITE" id="PS50011"/>
    </source>
</evidence>
<evidence type="ECO:0000256" key="9">
    <source>
        <dbReference type="ARBA" id="ARBA00022840"/>
    </source>
</evidence>
<dbReference type="OrthoDB" id="4062651at2759"/>
<dbReference type="SMART" id="SM00220">
    <property type="entry name" value="S_TKc"/>
    <property type="match status" value="1"/>
</dbReference>
<evidence type="ECO:0000256" key="13">
    <source>
        <dbReference type="ARBA" id="ARBA00048679"/>
    </source>
</evidence>
<dbReference type="InterPro" id="IPR008271">
    <property type="entry name" value="Ser/Thr_kinase_AS"/>
</dbReference>
<gene>
    <name evidence="18" type="ORF">KC19_2G279300</name>
</gene>
<keyword evidence="3" id="KW-0723">Serine/threonine-protein kinase</keyword>
<keyword evidence="11 16" id="KW-0472">Membrane</keyword>
<keyword evidence="8" id="KW-0418">Kinase</keyword>
<evidence type="ECO:0000256" key="14">
    <source>
        <dbReference type="PROSITE-ProRule" id="PRU10141"/>
    </source>
</evidence>
<dbReference type="FunFam" id="3.30.200.20:FF:000173">
    <property type="entry name" value="Probable serine/threonine-protein kinase At1g01540"/>
    <property type="match status" value="1"/>
</dbReference>
<protein>
    <recommendedName>
        <fullName evidence="2">non-specific serine/threonine protein kinase</fullName>
        <ecNumber evidence="2">2.7.11.1</ecNumber>
    </recommendedName>
</protein>
<proteinExistence type="predicted"/>
<comment type="subcellular location">
    <subcellularLocation>
        <location evidence="1">Membrane</location>
        <topology evidence="1">Single-pass membrane protein</topology>
    </subcellularLocation>
</comment>
<name>A0A8T0IYY3_CERPU</name>
<dbReference type="CDD" id="cd14066">
    <property type="entry name" value="STKc_IRAK"/>
    <property type="match status" value="1"/>
</dbReference>
<evidence type="ECO:0000256" key="3">
    <source>
        <dbReference type="ARBA" id="ARBA00022527"/>
    </source>
</evidence>
<feature type="binding site" evidence="14">
    <location>
        <position position="237"/>
    </location>
    <ligand>
        <name>ATP</name>
        <dbReference type="ChEBI" id="CHEBI:30616"/>
    </ligand>
</feature>
<evidence type="ECO:0000313" key="19">
    <source>
        <dbReference type="Proteomes" id="UP000822688"/>
    </source>
</evidence>
<feature type="domain" description="Protein kinase" evidence="17">
    <location>
        <begin position="209"/>
        <end position="473"/>
    </location>
</feature>
<dbReference type="Gene3D" id="1.10.510.10">
    <property type="entry name" value="Transferase(Phosphotransferase) domain 1"/>
    <property type="match status" value="1"/>
</dbReference>
<keyword evidence="5" id="KW-0808">Transferase</keyword>
<feature type="region of interest" description="Disordered" evidence="15">
    <location>
        <begin position="488"/>
        <end position="559"/>
    </location>
</feature>
<dbReference type="InterPro" id="IPR011009">
    <property type="entry name" value="Kinase-like_dom_sf"/>
</dbReference>
<evidence type="ECO:0000256" key="1">
    <source>
        <dbReference type="ARBA" id="ARBA00004167"/>
    </source>
</evidence>
<evidence type="ECO:0000313" key="18">
    <source>
        <dbReference type="EMBL" id="KAG0588930.1"/>
    </source>
</evidence>
<evidence type="ECO:0000256" key="5">
    <source>
        <dbReference type="ARBA" id="ARBA00022679"/>
    </source>
</evidence>
<dbReference type="AlphaFoldDB" id="A0A8T0IYY3"/>
<comment type="catalytic activity">
    <reaction evidence="12">
        <text>L-threonyl-[protein] + ATP = O-phospho-L-threonyl-[protein] + ADP + H(+)</text>
        <dbReference type="Rhea" id="RHEA:46608"/>
        <dbReference type="Rhea" id="RHEA-COMP:11060"/>
        <dbReference type="Rhea" id="RHEA-COMP:11605"/>
        <dbReference type="ChEBI" id="CHEBI:15378"/>
        <dbReference type="ChEBI" id="CHEBI:30013"/>
        <dbReference type="ChEBI" id="CHEBI:30616"/>
        <dbReference type="ChEBI" id="CHEBI:61977"/>
        <dbReference type="ChEBI" id="CHEBI:456216"/>
        <dbReference type="EC" id="2.7.11.1"/>
    </reaction>
</comment>
<dbReference type="InterPro" id="IPR001245">
    <property type="entry name" value="Ser-Thr/Tyr_kinase_cat_dom"/>
</dbReference>
<evidence type="ECO:0000256" key="4">
    <source>
        <dbReference type="ARBA" id="ARBA00022553"/>
    </source>
</evidence>
<feature type="compositionally biased region" description="Polar residues" evidence="15">
    <location>
        <begin position="548"/>
        <end position="559"/>
    </location>
</feature>
<dbReference type="PROSITE" id="PS00107">
    <property type="entry name" value="PROTEIN_KINASE_ATP"/>
    <property type="match status" value="1"/>
</dbReference>
<comment type="catalytic activity">
    <reaction evidence="13">
        <text>L-seryl-[protein] + ATP = O-phospho-L-seryl-[protein] + ADP + H(+)</text>
        <dbReference type="Rhea" id="RHEA:17989"/>
        <dbReference type="Rhea" id="RHEA-COMP:9863"/>
        <dbReference type="Rhea" id="RHEA-COMP:11604"/>
        <dbReference type="ChEBI" id="CHEBI:15378"/>
        <dbReference type="ChEBI" id="CHEBI:29999"/>
        <dbReference type="ChEBI" id="CHEBI:30616"/>
        <dbReference type="ChEBI" id="CHEBI:83421"/>
        <dbReference type="ChEBI" id="CHEBI:456216"/>
        <dbReference type="EC" id="2.7.11.1"/>
    </reaction>
</comment>
<dbReference type="FunFam" id="1.10.510.10:FF:000035">
    <property type="entry name" value="Putative receptor-like serine/threonine-protein kinase"/>
    <property type="match status" value="1"/>
</dbReference>
<sequence>MASSSMTSELSKKTGIFGLKLWAVIGICVALVIVATLFLLWLCLLAKRRPKQEKLPLHQVSDSSKEIKEVKIDRVGNTYLPPPDPVLLTISENSGEKDSMEKGVVHVGDMKSSSFKNPIIWKGDREKTGFADEVIMQTQDSTIDKHDKPSSLKFEANNYEKAGSFLSLSGGSGSTRSLDSPVSAAPEVSHLGWGHWYTLRELEAATDSFADSNVLGEGGYGIVYRGQLPDSTLIAVKNLLNNRGQAEKEFRVEVEAIGRVRHKNLVRLLGYCAEGAHRMLVYEYVDNGNLEQWLHGPLSQTNTLPWEARMRIVMGTAKGLAYLHEALEPKVVHRDIKSSNILVDAQWNAKVSDFGLAKLLGSGKSHVTTRVMGTFGYVAPEYANTGLLNERSDVYSFGVLLMEIITGRDPVDYNRAAGEINLVDWLKQMVGNRRSEEVADPCMEVKPTSRALKRALLVALRCVDPDALKRPKMGHVVHMLEAEEFPFRDDRKAGSSHPRSHRTEAQNQERLLQRLSKGQSADIDSDNSIDDSPANRNFVRRARAYENLANTNSPRRYEG</sequence>
<dbReference type="InterPro" id="IPR000719">
    <property type="entry name" value="Prot_kinase_dom"/>
</dbReference>
<reference evidence="18" key="1">
    <citation type="submission" date="2020-06" db="EMBL/GenBank/DDBJ databases">
        <title>WGS assembly of Ceratodon purpureus strain R40.</title>
        <authorList>
            <person name="Carey S.B."/>
            <person name="Jenkins J."/>
            <person name="Shu S."/>
            <person name="Lovell J.T."/>
            <person name="Sreedasyam A."/>
            <person name="Maumus F."/>
            <person name="Tiley G.P."/>
            <person name="Fernandez-Pozo N."/>
            <person name="Barry K."/>
            <person name="Chen C."/>
            <person name="Wang M."/>
            <person name="Lipzen A."/>
            <person name="Daum C."/>
            <person name="Saski C.A."/>
            <person name="Payton A.C."/>
            <person name="Mcbreen J.C."/>
            <person name="Conrad R.E."/>
            <person name="Kollar L.M."/>
            <person name="Olsson S."/>
            <person name="Huttunen S."/>
            <person name="Landis J.B."/>
            <person name="Wickett N.J."/>
            <person name="Johnson M.G."/>
            <person name="Rensing S.A."/>
            <person name="Grimwood J."/>
            <person name="Schmutz J."/>
            <person name="Mcdaniel S.F."/>
        </authorList>
    </citation>
    <scope>NUCLEOTIDE SEQUENCE</scope>
    <source>
        <strain evidence="18">R40</strain>
    </source>
</reference>
<dbReference type="PANTHER" id="PTHR47984:SF14">
    <property type="entry name" value="OS01G0323000 PROTEIN"/>
    <property type="match status" value="1"/>
</dbReference>
<evidence type="ECO:0000256" key="11">
    <source>
        <dbReference type="ARBA" id="ARBA00023136"/>
    </source>
</evidence>
<accession>A0A8T0IYY3</accession>
<comment type="caution">
    <text evidence="18">The sequence shown here is derived from an EMBL/GenBank/DDBJ whole genome shotgun (WGS) entry which is preliminary data.</text>
</comment>
<evidence type="ECO:0000256" key="6">
    <source>
        <dbReference type="ARBA" id="ARBA00022692"/>
    </source>
</evidence>
<dbReference type="Proteomes" id="UP000822688">
    <property type="component" value="Chromosome 2"/>
</dbReference>
<evidence type="ECO:0000256" key="10">
    <source>
        <dbReference type="ARBA" id="ARBA00022989"/>
    </source>
</evidence>
<organism evidence="18 19">
    <name type="scientific">Ceratodon purpureus</name>
    <name type="common">Fire moss</name>
    <name type="synonym">Dicranum purpureum</name>
    <dbReference type="NCBI Taxonomy" id="3225"/>
    <lineage>
        <taxon>Eukaryota</taxon>
        <taxon>Viridiplantae</taxon>
        <taxon>Streptophyta</taxon>
        <taxon>Embryophyta</taxon>
        <taxon>Bryophyta</taxon>
        <taxon>Bryophytina</taxon>
        <taxon>Bryopsida</taxon>
        <taxon>Dicranidae</taxon>
        <taxon>Pseudoditrichales</taxon>
        <taxon>Ditrichaceae</taxon>
        <taxon>Ceratodon</taxon>
    </lineage>
</organism>
<dbReference type="PANTHER" id="PTHR47984">
    <property type="entry name" value="OS01G0323000 PROTEIN"/>
    <property type="match status" value="1"/>
</dbReference>
<evidence type="ECO:0000256" key="16">
    <source>
        <dbReference type="SAM" id="Phobius"/>
    </source>
</evidence>
<keyword evidence="9 14" id="KW-0067">ATP-binding</keyword>
<evidence type="ECO:0000256" key="7">
    <source>
        <dbReference type="ARBA" id="ARBA00022741"/>
    </source>
</evidence>
<dbReference type="GO" id="GO:0005524">
    <property type="term" value="F:ATP binding"/>
    <property type="evidence" value="ECO:0007669"/>
    <property type="project" value="UniProtKB-UniRule"/>
</dbReference>
<dbReference type="InterPro" id="IPR052232">
    <property type="entry name" value="RLK_Ser/Thr-Kinase"/>
</dbReference>
<evidence type="ECO:0000256" key="8">
    <source>
        <dbReference type="ARBA" id="ARBA00022777"/>
    </source>
</evidence>
<dbReference type="EC" id="2.7.11.1" evidence="2"/>
<dbReference type="Pfam" id="PF07714">
    <property type="entry name" value="PK_Tyr_Ser-Thr"/>
    <property type="match status" value="1"/>
</dbReference>
<dbReference type="PROSITE" id="PS00108">
    <property type="entry name" value="PROTEIN_KINASE_ST"/>
    <property type="match status" value="1"/>
</dbReference>
<dbReference type="InterPro" id="IPR017441">
    <property type="entry name" value="Protein_kinase_ATP_BS"/>
</dbReference>
<dbReference type="GO" id="GO:0016020">
    <property type="term" value="C:membrane"/>
    <property type="evidence" value="ECO:0007669"/>
    <property type="project" value="UniProtKB-SubCell"/>
</dbReference>
<evidence type="ECO:0000256" key="12">
    <source>
        <dbReference type="ARBA" id="ARBA00047899"/>
    </source>
</evidence>
<keyword evidence="19" id="KW-1185">Reference proteome</keyword>
<keyword evidence="6 16" id="KW-0812">Transmembrane</keyword>
<dbReference type="SUPFAM" id="SSF56112">
    <property type="entry name" value="Protein kinase-like (PK-like)"/>
    <property type="match status" value="1"/>
</dbReference>
<dbReference type="GO" id="GO:0004674">
    <property type="term" value="F:protein serine/threonine kinase activity"/>
    <property type="evidence" value="ECO:0007669"/>
    <property type="project" value="UniProtKB-KW"/>
</dbReference>
<evidence type="ECO:0000256" key="2">
    <source>
        <dbReference type="ARBA" id="ARBA00012513"/>
    </source>
</evidence>
<keyword evidence="10 16" id="KW-1133">Transmembrane helix</keyword>
<dbReference type="Gene3D" id="3.30.200.20">
    <property type="entry name" value="Phosphorylase Kinase, domain 1"/>
    <property type="match status" value="1"/>
</dbReference>
<keyword evidence="7 14" id="KW-0547">Nucleotide-binding</keyword>
<keyword evidence="4" id="KW-0597">Phosphoprotein</keyword>
<dbReference type="EMBL" id="CM026422">
    <property type="protein sequence ID" value="KAG0588930.1"/>
    <property type="molecule type" value="Genomic_DNA"/>
</dbReference>
<feature type="transmembrane region" description="Helical" evidence="16">
    <location>
        <begin position="21"/>
        <end position="42"/>
    </location>
</feature>